<keyword evidence="2" id="KW-1185">Reference proteome</keyword>
<dbReference type="InterPro" id="IPR018573">
    <property type="entry name" value="Restrct_endonuc_II_AlwI"/>
</dbReference>
<comment type="caution">
    <text evidence="1">The sequence shown here is derived from an EMBL/GenBank/DDBJ whole genome shotgun (WGS) entry which is preliminary data.</text>
</comment>
<evidence type="ECO:0000313" key="1">
    <source>
        <dbReference type="EMBL" id="GAA3949141.1"/>
    </source>
</evidence>
<evidence type="ECO:0000313" key="2">
    <source>
        <dbReference type="Proteomes" id="UP001418444"/>
    </source>
</evidence>
<dbReference type="EMBL" id="BAAAZW010000001">
    <property type="protein sequence ID" value="GAA3949141.1"/>
    <property type="molecule type" value="Genomic_DNA"/>
</dbReference>
<evidence type="ECO:0008006" key="3">
    <source>
        <dbReference type="Google" id="ProtNLM"/>
    </source>
</evidence>
<gene>
    <name evidence="1" type="ORF">GCM10022231_03230</name>
</gene>
<dbReference type="Proteomes" id="UP001418444">
    <property type="component" value="Unassembled WGS sequence"/>
</dbReference>
<protein>
    <recommendedName>
        <fullName evidence="3">AlwI family type II restriction endonuclease</fullName>
    </recommendedName>
</protein>
<dbReference type="Gene3D" id="3.40.91.50">
    <property type="match status" value="1"/>
</dbReference>
<accession>A0ABP7NKD1</accession>
<dbReference type="RefSeq" id="WP_344779908.1">
    <property type="nucleotide sequence ID" value="NZ_BAAAZW010000001.1"/>
</dbReference>
<sequence length="665" mass="72168">MAAARAKGLVHLGDTSFRRKDVIAGYHDMLDVLAQFRVDARPWDALTQVEFYGLLRTLAPDVFGSGAEVTEDDAAKRARTYSNALVKLGFVDESQRRITALGTMFAGGGPRRQDPFDRLCSLTPENSAVLRGALTYTEKTDSGRYFPVRLMVRVLNRLDALSTDEFALAFIAGPRAYGVDVDAIVGAVESMRADGRGLDEALTAAERTAEQDHYIDGGAFAAEAFPNGKGPTFTERYRRFLDALTFFRDQPDNGTLARLRRAAADGGTTVKARFDPGRYLPDLKKTGAGPITVHRSARYAGWTDAPADFRRAMVDLFNGSRATALVREYLDNNLRILAATGVISVADDQVRIGSAYARYFFATVDEQLTVVGAAPDDAERAAGPAQWFGPDALARTDARIAADRGIGPDEIEAFVAAAERERFDRLVSAAFPPEDVVGHLRLIGADHRSAAVNALREKAFRGKATVPCMYEYLIGLSLYYASGRAFDPRSAFGLSLDGDFLPISHAPGLRGDIEFELDGRRVLVEATLMDPATQRRGELEPVLRHATNLSCEQPGAQTVTLFVANEVDPNVARIFGFARVMDMAPTDGGSGTASPLIVSICTRDWVDIAAAPLSPVLEMIAAEADRLDVEHLNSEWNADLVETLRGVAAPAPPSSDARESHRMSD</sequence>
<dbReference type="Pfam" id="PF09491">
    <property type="entry name" value="RE_AlwI"/>
    <property type="match status" value="1"/>
</dbReference>
<reference evidence="2" key="1">
    <citation type="journal article" date="2019" name="Int. J. Syst. Evol. Microbiol.">
        <title>The Global Catalogue of Microorganisms (GCM) 10K type strain sequencing project: providing services to taxonomists for standard genome sequencing and annotation.</title>
        <authorList>
            <consortium name="The Broad Institute Genomics Platform"/>
            <consortium name="The Broad Institute Genome Sequencing Center for Infectious Disease"/>
            <person name="Wu L."/>
            <person name="Ma J."/>
        </authorList>
    </citation>
    <scope>NUCLEOTIDE SEQUENCE [LARGE SCALE GENOMIC DNA]</scope>
    <source>
        <strain evidence="2">JCM 16923</strain>
    </source>
</reference>
<name>A0ABP7NKD1_9ACTN</name>
<organism evidence="1 2">
    <name type="scientific">Gordonia caeni</name>
    <dbReference type="NCBI Taxonomy" id="1007097"/>
    <lineage>
        <taxon>Bacteria</taxon>
        <taxon>Bacillati</taxon>
        <taxon>Actinomycetota</taxon>
        <taxon>Actinomycetes</taxon>
        <taxon>Mycobacteriales</taxon>
        <taxon>Gordoniaceae</taxon>
        <taxon>Gordonia</taxon>
    </lineage>
</organism>
<proteinExistence type="predicted"/>